<accession>G5AFX4</accession>
<protein>
    <submittedName>
        <fullName evidence="1">Uncharacterized protein</fullName>
    </submittedName>
</protein>
<evidence type="ECO:0000313" key="2">
    <source>
        <dbReference type="Proteomes" id="UP000002640"/>
    </source>
</evidence>
<evidence type="ECO:0000313" key="1">
    <source>
        <dbReference type="EMBL" id="EGZ05490.1"/>
    </source>
</evidence>
<dbReference type="RefSeq" id="XP_009539021.1">
    <property type="nucleotide sequence ID" value="XM_009540726.1"/>
</dbReference>
<name>G5AFX4_PHYSP</name>
<organism evidence="1 2">
    <name type="scientific">Phytophthora sojae (strain P6497)</name>
    <name type="common">Soybean stem and root rot agent</name>
    <name type="synonym">Phytophthora megasperma f. sp. glycines</name>
    <dbReference type="NCBI Taxonomy" id="1094619"/>
    <lineage>
        <taxon>Eukaryota</taxon>
        <taxon>Sar</taxon>
        <taxon>Stramenopiles</taxon>
        <taxon>Oomycota</taxon>
        <taxon>Peronosporomycetes</taxon>
        <taxon>Peronosporales</taxon>
        <taxon>Peronosporaceae</taxon>
        <taxon>Phytophthora</taxon>
    </lineage>
</organism>
<reference evidence="1 2" key="1">
    <citation type="journal article" date="2006" name="Science">
        <title>Phytophthora genome sequences uncover evolutionary origins and mechanisms of pathogenesis.</title>
        <authorList>
            <person name="Tyler B.M."/>
            <person name="Tripathy S."/>
            <person name="Zhang X."/>
            <person name="Dehal P."/>
            <person name="Jiang R.H."/>
            <person name="Aerts A."/>
            <person name="Arredondo F.D."/>
            <person name="Baxter L."/>
            <person name="Bensasson D."/>
            <person name="Beynon J.L."/>
            <person name="Chapman J."/>
            <person name="Damasceno C.M."/>
            <person name="Dorrance A.E."/>
            <person name="Dou D."/>
            <person name="Dickerman A.W."/>
            <person name="Dubchak I.L."/>
            <person name="Garbelotto M."/>
            <person name="Gijzen M."/>
            <person name="Gordon S.G."/>
            <person name="Govers F."/>
            <person name="Grunwald N.J."/>
            <person name="Huang W."/>
            <person name="Ivors K.L."/>
            <person name="Jones R.W."/>
            <person name="Kamoun S."/>
            <person name="Krampis K."/>
            <person name="Lamour K.H."/>
            <person name="Lee M.K."/>
            <person name="McDonald W.H."/>
            <person name="Medina M."/>
            <person name="Meijer H.J."/>
            <person name="Nordberg E.K."/>
            <person name="Maclean D.J."/>
            <person name="Ospina-Giraldo M.D."/>
            <person name="Morris P.F."/>
            <person name="Phuntumart V."/>
            <person name="Putnam N.H."/>
            <person name="Rash S."/>
            <person name="Rose J.K."/>
            <person name="Sakihama Y."/>
            <person name="Salamov A.A."/>
            <person name="Savidor A."/>
            <person name="Scheuring C.F."/>
            <person name="Smith B.M."/>
            <person name="Sobral B.W."/>
            <person name="Terry A."/>
            <person name="Torto-Alalibo T.A."/>
            <person name="Win J."/>
            <person name="Xu Z."/>
            <person name="Zhang H."/>
            <person name="Grigoriev I.V."/>
            <person name="Rokhsar D.S."/>
            <person name="Boore J.L."/>
        </authorList>
    </citation>
    <scope>NUCLEOTIDE SEQUENCE [LARGE SCALE GENOMIC DNA]</scope>
    <source>
        <strain evidence="1 2">P6497</strain>
    </source>
</reference>
<dbReference type="EMBL" id="JH159166">
    <property type="protein sequence ID" value="EGZ05490.1"/>
    <property type="molecule type" value="Genomic_DNA"/>
</dbReference>
<gene>
    <name evidence="1" type="ORF">PHYSODRAFT_320126</name>
</gene>
<dbReference type="Proteomes" id="UP000002640">
    <property type="component" value="Unassembled WGS sequence"/>
</dbReference>
<dbReference type="AlphaFoldDB" id="G5AFX4"/>
<sequence>MTLSNALALDQSLRDVFSLRAAIPVLNAYLAPVQIDGDHPGFIFDWQMDNVSMFVTAANTMTPGPGAPWLRTKSPHMTVDEFLQRGLQAALPVVDGVERHLAVTYCLAEKRSQRSIPNGLPPAHYNARPLCQLFI</sequence>
<keyword evidence="2" id="KW-1185">Reference proteome</keyword>
<dbReference type="GeneID" id="20644410"/>
<proteinExistence type="predicted"/>
<dbReference type="KEGG" id="psoj:PHYSODRAFT_320126"/>
<dbReference type="InParanoid" id="G5AFX4"/>